<protein>
    <submittedName>
        <fullName evidence="2">Uncharacterized protein</fullName>
    </submittedName>
</protein>
<dbReference type="OrthoDB" id="4646997at2759"/>
<evidence type="ECO:0000313" key="2">
    <source>
        <dbReference type="EMBL" id="KAE8155369.1"/>
    </source>
</evidence>
<reference evidence="2 3" key="1">
    <citation type="submission" date="2019-04" db="EMBL/GenBank/DDBJ databases">
        <title>Friends and foes A comparative genomics study of 23 Aspergillus species from section Flavi.</title>
        <authorList>
            <consortium name="DOE Joint Genome Institute"/>
            <person name="Kjaerbolling I."/>
            <person name="Vesth T."/>
            <person name="Frisvad J.C."/>
            <person name="Nybo J.L."/>
            <person name="Theobald S."/>
            <person name="Kildgaard S."/>
            <person name="Isbrandt T."/>
            <person name="Kuo A."/>
            <person name="Sato A."/>
            <person name="Lyhne E.K."/>
            <person name="Kogle M.E."/>
            <person name="Wiebenga A."/>
            <person name="Kun R.S."/>
            <person name="Lubbers R.J."/>
            <person name="Makela M.R."/>
            <person name="Barry K."/>
            <person name="Chovatia M."/>
            <person name="Clum A."/>
            <person name="Daum C."/>
            <person name="Haridas S."/>
            <person name="He G."/>
            <person name="LaButti K."/>
            <person name="Lipzen A."/>
            <person name="Mondo S."/>
            <person name="Riley R."/>
            <person name="Salamov A."/>
            <person name="Simmons B.A."/>
            <person name="Magnuson J.K."/>
            <person name="Henrissat B."/>
            <person name="Mortensen U.H."/>
            <person name="Larsen T.O."/>
            <person name="Devries R.P."/>
            <person name="Grigoriev I.V."/>
            <person name="Machida M."/>
            <person name="Baker S.E."/>
            <person name="Andersen M.R."/>
        </authorList>
    </citation>
    <scope>NUCLEOTIDE SEQUENCE [LARGE SCALE GENOMIC DNA]</scope>
    <source>
        <strain evidence="2 3">IBT 18842</strain>
    </source>
</reference>
<keyword evidence="3" id="KW-1185">Reference proteome</keyword>
<gene>
    <name evidence="2" type="ORF">BDV25DRAFT_146536</name>
</gene>
<sequence>MISTTSLCLPPPHTPRKNMGLAPYFSTVTSESVFRARFQAEKARPFSELHHVAASNWGRSHLLACRVLRREPVRQILPILSDYTIPSDVHPSSSDEIRAFLNGPDPTFTTQSEHYLVRRSNNVTTLGQIWAALATFVGSPDRRSRDLSGTPEGDEFDDDHYIEVEPRPTRFRCNSIQDNFLDSSRIQIGSSSPLHDSSQRTPSSLGYVDSDSHLLGVAPEDETLRLASCVIRHILYFAPPQDSLTEPTVVEFCDAKTRLAASTIVGQRSIVAIDDSSLCLRRQEPGRGFIAVKDRIALLEAKTQFQCLENGRPIISDSCLAQMVCEALAARLLDFVQGSHQSVIVINATQHYMCFLQFDISDEYILDFEDESSANFLHVSSTAWYDISQRSGREHVLANICAIMRLARA</sequence>
<accession>A0A5N6UA69</accession>
<evidence type="ECO:0000313" key="3">
    <source>
        <dbReference type="Proteomes" id="UP000325780"/>
    </source>
</evidence>
<dbReference type="EMBL" id="ML742023">
    <property type="protein sequence ID" value="KAE8155369.1"/>
    <property type="molecule type" value="Genomic_DNA"/>
</dbReference>
<evidence type="ECO:0000256" key="1">
    <source>
        <dbReference type="SAM" id="MobiDB-lite"/>
    </source>
</evidence>
<name>A0A5N6UA69_ASPAV</name>
<organism evidence="2 3">
    <name type="scientific">Aspergillus avenaceus</name>
    <dbReference type="NCBI Taxonomy" id="36643"/>
    <lineage>
        <taxon>Eukaryota</taxon>
        <taxon>Fungi</taxon>
        <taxon>Dikarya</taxon>
        <taxon>Ascomycota</taxon>
        <taxon>Pezizomycotina</taxon>
        <taxon>Eurotiomycetes</taxon>
        <taxon>Eurotiomycetidae</taxon>
        <taxon>Eurotiales</taxon>
        <taxon>Aspergillaceae</taxon>
        <taxon>Aspergillus</taxon>
        <taxon>Aspergillus subgen. Circumdati</taxon>
    </lineage>
</organism>
<dbReference type="AlphaFoldDB" id="A0A5N6UA69"/>
<proteinExistence type="predicted"/>
<feature type="region of interest" description="Disordered" evidence="1">
    <location>
        <begin position="140"/>
        <end position="159"/>
    </location>
</feature>
<dbReference type="Proteomes" id="UP000325780">
    <property type="component" value="Unassembled WGS sequence"/>
</dbReference>